<sequence length="416" mass="45227">MGNSIKLIFLSLLLTPCAWADDTVPGATLSSLLQWLEQDSAELAAMRHEAAGAAQRAEAAGALPDPSLRIEWAGLNRSGVPFDPSRTDGTKYTVLQPLPGWGKRDAQKQAAQAGAVLAEAQQRAVSAELRARVTLVFTQYYQTYRALALNAELGSFTDSAAKLMQSRYETGAATQQELVRAQLEQAAQQSERLQLQTDLAQAQARINALLNRSASAPLQIPQALSVLPSAAKLNEADLEQRLRAANPQLAGQVAQTDLAQRNVELVQRNLSPDFILGIAPVQRGNGIRSVDAMLEFTLPLQRLAHHAHQNEAGEMLAASQSRQQAVETRLLGELREHLSALQGARSQQELTHQRILPLAELAFKGALAGNQSGQVNFATLLDARRQLQKARLDELNAEVAQQIHLAEIERLIGEQL</sequence>
<dbReference type="PANTHER" id="PTHR30203:SF24">
    <property type="entry name" value="BLR4935 PROTEIN"/>
    <property type="match status" value="1"/>
</dbReference>
<dbReference type="InterPro" id="IPR003423">
    <property type="entry name" value="OMP_efflux"/>
</dbReference>
<dbReference type="AlphaFoldDB" id="A0A2Z6GFA5"/>
<evidence type="ECO:0000313" key="5">
    <source>
        <dbReference type="Proteomes" id="UP000033070"/>
    </source>
</evidence>
<feature type="coiled-coil region" evidence="2">
    <location>
        <begin position="176"/>
        <end position="212"/>
    </location>
</feature>
<protein>
    <submittedName>
        <fullName evidence="4">Cobalt-zinc-cadmium resistance protein CzcC</fullName>
    </submittedName>
</protein>
<feature type="signal peptide" evidence="3">
    <location>
        <begin position="1"/>
        <end position="20"/>
    </location>
</feature>
<dbReference type="Proteomes" id="UP000033070">
    <property type="component" value="Chromosome"/>
</dbReference>
<proteinExistence type="inferred from homology"/>
<dbReference type="InterPro" id="IPR010131">
    <property type="entry name" value="MdtP/NodT-like"/>
</dbReference>
<dbReference type="OrthoDB" id="9791261at2"/>
<name>A0A2Z6GFA5_9PROT</name>
<dbReference type="STRING" id="1188319.OYT1_01317"/>
<evidence type="ECO:0000313" key="4">
    <source>
        <dbReference type="EMBL" id="BBE52062.1"/>
    </source>
</evidence>
<dbReference type="GO" id="GO:0015562">
    <property type="term" value="F:efflux transmembrane transporter activity"/>
    <property type="evidence" value="ECO:0007669"/>
    <property type="project" value="InterPro"/>
</dbReference>
<evidence type="ECO:0000256" key="3">
    <source>
        <dbReference type="SAM" id="SignalP"/>
    </source>
</evidence>
<comment type="similarity">
    <text evidence="1">Belongs to the outer membrane factor (OMF) (TC 1.B.17) family.</text>
</comment>
<dbReference type="RefSeq" id="WP_062626513.1">
    <property type="nucleotide sequence ID" value="NZ_AP018738.1"/>
</dbReference>
<dbReference type="Gene3D" id="1.20.1600.10">
    <property type="entry name" value="Outer membrane efflux proteins (OEP)"/>
    <property type="match status" value="1"/>
</dbReference>
<keyword evidence="3" id="KW-0732">Signal</keyword>
<organism evidence="4 5">
    <name type="scientific">Ferriphaselus amnicola</name>
    <dbReference type="NCBI Taxonomy" id="1188319"/>
    <lineage>
        <taxon>Bacteria</taxon>
        <taxon>Pseudomonadati</taxon>
        <taxon>Pseudomonadota</taxon>
        <taxon>Betaproteobacteria</taxon>
        <taxon>Nitrosomonadales</taxon>
        <taxon>Gallionellaceae</taxon>
        <taxon>Ferriphaselus</taxon>
    </lineage>
</organism>
<evidence type="ECO:0000256" key="1">
    <source>
        <dbReference type="ARBA" id="ARBA00007613"/>
    </source>
</evidence>
<dbReference type="SUPFAM" id="SSF56954">
    <property type="entry name" value="Outer membrane efflux proteins (OEP)"/>
    <property type="match status" value="1"/>
</dbReference>
<dbReference type="Pfam" id="PF02321">
    <property type="entry name" value="OEP"/>
    <property type="match status" value="2"/>
</dbReference>
<dbReference type="PANTHER" id="PTHR30203">
    <property type="entry name" value="OUTER MEMBRANE CATION EFFLUX PROTEIN"/>
    <property type="match status" value="1"/>
</dbReference>
<evidence type="ECO:0000256" key="2">
    <source>
        <dbReference type="SAM" id="Coils"/>
    </source>
</evidence>
<gene>
    <name evidence="4" type="ORF">OYT1_ch2550</name>
</gene>
<keyword evidence="5" id="KW-1185">Reference proteome</keyword>
<reference evidence="4 5" key="1">
    <citation type="submission" date="2018-06" db="EMBL/GenBank/DDBJ databases">
        <title>OYT1 Genome Sequencing.</title>
        <authorList>
            <person name="Kato S."/>
            <person name="Itoh T."/>
            <person name="Ohkuma M."/>
        </authorList>
    </citation>
    <scope>NUCLEOTIDE SEQUENCE [LARGE SCALE GENOMIC DNA]</scope>
    <source>
        <strain evidence="4 5">OYT1</strain>
    </source>
</reference>
<accession>A0A2Z6GFA5</accession>
<feature type="chain" id="PRO_5017395093" evidence="3">
    <location>
        <begin position="21"/>
        <end position="416"/>
    </location>
</feature>
<dbReference type="EMBL" id="AP018738">
    <property type="protein sequence ID" value="BBE52062.1"/>
    <property type="molecule type" value="Genomic_DNA"/>
</dbReference>
<keyword evidence="2" id="KW-0175">Coiled coil</keyword>
<dbReference type="KEGG" id="fam:OYT1_ch2550"/>